<dbReference type="InterPro" id="IPR020084">
    <property type="entry name" value="NUDIX_hydrolase_CS"/>
</dbReference>
<dbReference type="InterPro" id="IPR000086">
    <property type="entry name" value="NUDIX_hydrolase_dom"/>
</dbReference>
<dbReference type="InterPro" id="IPR003565">
    <property type="entry name" value="Tetra_PHTase"/>
</dbReference>
<dbReference type="PRINTS" id="PR00502">
    <property type="entry name" value="NUDIXFAMILY"/>
</dbReference>
<accession>B3T058</accession>
<dbReference type="CDD" id="cd03428">
    <property type="entry name" value="NUDIX_Ap4A_Nudt2"/>
    <property type="match status" value="1"/>
</dbReference>
<dbReference type="PROSITE" id="PS00893">
    <property type="entry name" value="NUDIX_BOX"/>
    <property type="match status" value="1"/>
</dbReference>
<dbReference type="PROSITE" id="PS51462">
    <property type="entry name" value="NUDIX"/>
    <property type="match status" value="1"/>
</dbReference>
<dbReference type="GO" id="GO:0004081">
    <property type="term" value="F:bis(5'-nucleosyl)-tetraphosphatase (asymmetrical) activity"/>
    <property type="evidence" value="ECO:0007669"/>
    <property type="project" value="TreeGrafter"/>
</dbReference>
<dbReference type="InterPro" id="IPR015797">
    <property type="entry name" value="NUDIX_hydrolase-like_dom_sf"/>
</dbReference>
<dbReference type="InterPro" id="IPR020476">
    <property type="entry name" value="Nudix_hydrolase"/>
</dbReference>
<dbReference type="PANTHER" id="PTHR21340">
    <property type="entry name" value="DIADENOSINE 5,5-P1,P4-TETRAPHOSPHATE PYROPHOSPHOHYDROLASE MUTT"/>
    <property type="match status" value="1"/>
</dbReference>
<evidence type="ECO:0000256" key="3">
    <source>
        <dbReference type="ARBA" id="ARBA00022741"/>
    </source>
</evidence>
<organism evidence="7">
    <name type="scientific">uncultured marine microorganism HF4000_001N02</name>
    <dbReference type="NCBI Taxonomy" id="455504"/>
    <lineage>
        <taxon>unclassified sequences</taxon>
        <taxon>environmental samples</taxon>
    </lineage>
</organism>
<dbReference type="InterPro" id="IPR051325">
    <property type="entry name" value="Nudix_hydrolase_domain"/>
</dbReference>
<dbReference type="GO" id="GO:0006754">
    <property type="term" value="P:ATP biosynthetic process"/>
    <property type="evidence" value="ECO:0007669"/>
    <property type="project" value="TreeGrafter"/>
</dbReference>
<evidence type="ECO:0000256" key="4">
    <source>
        <dbReference type="ARBA" id="ARBA00022801"/>
    </source>
</evidence>
<comment type="similarity">
    <text evidence="1">Belongs to the Nudix hydrolase family.</text>
</comment>
<dbReference type="GO" id="GO:0006167">
    <property type="term" value="P:AMP biosynthetic process"/>
    <property type="evidence" value="ECO:0007669"/>
    <property type="project" value="TreeGrafter"/>
</dbReference>
<reference evidence="7" key="1">
    <citation type="journal article" date="2008" name="ISME J.">
        <title>Genomic patterns of recombination, clonal divergence and environment in marine microbial populations.</title>
        <authorList>
            <person name="Konstantinidis K.T."/>
            <person name="Delong E.F."/>
        </authorList>
    </citation>
    <scope>NUCLEOTIDE SEQUENCE</scope>
</reference>
<dbReference type="AlphaFoldDB" id="B3T058"/>
<evidence type="ECO:0000256" key="1">
    <source>
        <dbReference type="ARBA" id="ARBA00005582"/>
    </source>
</evidence>
<dbReference type="SUPFAM" id="SSF55811">
    <property type="entry name" value="Nudix"/>
    <property type="match status" value="1"/>
</dbReference>
<keyword evidence="3" id="KW-0547">Nucleotide-binding</keyword>
<evidence type="ECO:0000256" key="5">
    <source>
        <dbReference type="ARBA" id="ARBA00032644"/>
    </source>
</evidence>
<evidence type="ECO:0000256" key="2">
    <source>
        <dbReference type="ARBA" id="ARBA00018911"/>
    </source>
</evidence>
<evidence type="ECO:0000259" key="6">
    <source>
        <dbReference type="PROSITE" id="PS51462"/>
    </source>
</evidence>
<name>B3T058_9ZZZZ</name>
<keyword evidence="4" id="KW-0378">Hydrolase</keyword>
<dbReference type="EMBL" id="EU016563">
    <property type="protein sequence ID" value="ABZ05967.1"/>
    <property type="molecule type" value="Genomic_DNA"/>
</dbReference>
<gene>
    <name evidence="7" type="ORF">ALOHA_HF4000001N02ctg1g4</name>
</gene>
<proteinExistence type="inferred from homology"/>
<dbReference type="GO" id="GO:0000166">
    <property type="term" value="F:nucleotide binding"/>
    <property type="evidence" value="ECO:0007669"/>
    <property type="project" value="UniProtKB-KW"/>
</dbReference>
<dbReference type="Pfam" id="PF00293">
    <property type="entry name" value="NUDIX"/>
    <property type="match status" value="1"/>
</dbReference>
<dbReference type="PANTHER" id="PTHR21340:SF0">
    <property type="entry name" value="BIS(5'-NUCLEOSYL)-TETRAPHOSPHATASE [ASYMMETRICAL]"/>
    <property type="match status" value="1"/>
</dbReference>
<feature type="domain" description="Nudix hydrolase" evidence="6">
    <location>
        <begin position="17"/>
        <end position="146"/>
    </location>
</feature>
<dbReference type="Gene3D" id="3.90.79.10">
    <property type="entry name" value="Nucleoside Triphosphate Pyrophosphohydrolase"/>
    <property type="match status" value="1"/>
</dbReference>
<evidence type="ECO:0000313" key="7">
    <source>
        <dbReference type="EMBL" id="ABZ05967.1"/>
    </source>
</evidence>
<protein>
    <recommendedName>
        <fullName evidence="2">Bis(5'-nucleosyl)-tetraphosphatase [asymmetrical]</fullName>
    </recommendedName>
    <alternativeName>
        <fullName evidence="5">Diadenosine 5',5'''-P1,P4-tetraphosphate asymmetrical hydrolase</fullName>
    </alternativeName>
</protein>
<sequence>MTKRRRIEIWGRPIPAPMETSCGFLLVNYDSVLLLQYPQGHWSFPKGHIEAGEDHHETASRELQEETGIRRIEIDGGWSSKTEYTFSRKGNLVPKQVFWYIASTDELAVNLSHEHLNYLWLDFDEAEGQLTFDQEKEILRQARAYLRSNGVPV</sequence>